<dbReference type="RefSeq" id="WP_223790555.1">
    <property type="nucleotide sequence ID" value="NZ_JAIOUQ010000003.1"/>
</dbReference>
<name>A0A8T5UW61_9EURY</name>
<evidence type="ECO:0000313" key="2">
    <source>
        <dbReference type="Proteomes" id="UP000825933"/>
    </source>
</evidence>
<gene>
    <name evidence="1" type="ORF">K8N75_02435</name>
</gene>
<evidence type="ECO:0000313" key="1">
    <source>
        <dbReference type="EMBL" id="MBZ2164909.1"/>
    </source>
</evidence>
<evidence type="ECO:0008006" key="3">
    <source>
        <dbReference type="Google" id="ProtNLM"/>
    </source>
</evidence>
<reference evidence="2" key="1">
    <citation type="journal article" date="2022" name="Microbiol. Resour. Announc.">
        <title>Draft Genome Sequence of a Methanogenic Archaeon from West Spitsbergen Permafrost.</title>
        <authorList>
            <person name="Trubitsyn V."/>
            <person name="Rivkina E."/>
            <person name="Shcherbakova V."/>
        </authorList>
    </citation>
    <scope>NUCLEOTIDE SEQUENCE [LARGE SCALE GENOMIC DNA]</scope>
    <source>
        <strain evidence="2">VT</strain>
    </source>
</reference>
<dbReference type="AlphaFoldDB" id="A0A8T5UW61"/>
<keyword evidence="2" id="KW-1185">Reference proteome</keyword>
<sequence>MWFKNIIKQEYRVRNPILGEYRQQKIYLRRYQCKKCSKKFTTPLDSVLNPYNRYANIFKDKTEQLIKRRYRSLRKTKEDFNTFFNHSPSHQTIKNWLKTKPENKIHNDSIVYSRYYCYDEQYLRINGTRMYRLTLYDTIVNIPVAEKIVPKRSTESITNFIQQSTKKTINSYNNRSFPTIQKYNGQI</sequence>
<protein>
    <recommendedName>
        <fullName evidence="3">Transposase</fullName>
    </recommendedName>
</protein>
<proteinExistence type="predicted"/>
<accession>A0A8T5UW61</accession>
<dbReference type="Proteomes" id="UP000825933">
    <property type="component" value="Unassembled WGS sequence"/>
</dbReference>
<dbReference type="EMBL" id="JAIOUQ010000003">
    <property type="protein sequence ID" value="MBZ2164909.1"/>
    <property type="molecule type" value="Genomic_DNA"/>
</dbReference>
<organism evidence="1 2">
    <name type="scientific">Methanobacterium spitsbergense</name>
    <dbReference type="NCBI Taxonomy" id="2874285"/>
    <lineage>
        <taxon>Archaea</taxon>
        <taxon>Methanobacteriati</taxon>
        <taxon>Methanobacteriota</taxon>
        <taxon>Methanomada group</taxon>
        <taxon>Methanobacteria</taxon>
        <taxon>Methanobacteriales</taxon>
        <taxon>Methanobacteriaceae</taxon>
        <taxon>Methanobacterium</taxon>
    </lineage>
</organism>
<comment type="caution">
    <text evidence="1">The sequence shown here is derived from an EMBL/GenBank/DDBJ whole genome shotgun (WGS) entry which is preliminary data.</text>
</comment>